<dbReference type="EMBL" id="AEBR01000049">
    <property type="protein sequence ID" value="EFM82860.1"/>
    <property type="molecule type" value="Genomic_DNA"/>
</dbReference>
<dbReference type="AlphaFoldDB" id="A0A125W697"/>
<proteinExistence type="predicted"/>
<protein>
    <submittedName>
        <fullName evidence="1">Uncharacterized protein</fullName>
    </submittedName>
</protein>
<gene>
    <name evidence="1" type="ORF">HMPREF9498_01541</name>
</gene>
<name>A0A125W697_ENTFL</name>
<evidence type="ECO:0000313" key="1">
    <source>
        <dbReference type="EMBL" id="EFM82860.1"/>
    </source>
</evidence>
<organism evidence="1 2">
    <name type="scientific">Enterococcus faecalis TX4248</name>
    <dbReference type="NCBI Taxonomy" id="749495"/>
    <lineage>
        <taxon>Bacteria</taxon>
        <taxon>Bacillati</taxon>
        <taxon>Bacillota</taxon>
        <taxon>Bacilli</taxon>
        <taxon>Lactobacillales</taxon>
        <taxon>Enterococcaceae</taxon>
        <taxon>Enterococcus</taxon>
    </lineage>
</organism>
<evidence type="ECO:0000313" key="2">
    <source>
        <dbReference type="Proteomes" id="UP000004846"/>
    </source>
</evidence>
<sequence length="42" mass="5184">MINKLFFFQKNTNRLVEFVYAHLREEKNEVKLRSFFYVGEPT</sequence>
<reference evidence="1 2" key="1">
    <citation type="submission" date="2010-07" db="EMBL/GenBank/DDBJ databases">
        <authorList>
            <person name="Sid Ahmed O."/>
        </authorList>
    </citation>
    <scope>NUCLEOTIDE SEQUENCE [LARGE SCALE GENOMIC DNA]</scope>
    <source>
        <strain evidence="1 2">TX4248</strain>
    </source>
</reference>
<comment type="caution">
    <text evidence="1">The sequence shown here is derived from an EMBL/GenBank/DDBJ whole genome shotgun (WGS) entry which is preliminary data.</text>
</comment>
<accession>A0A125W697</accession>
<dbReference type="Proteomes" id="UP000004846">
    <property type="component" value="Unassembled WGS sequence"/>
</dbReference>
<dbReference type="HOGENOM" id="CLU_3251018_0_0_9"/>